<dbReference type="STRING" id="1945662.B0A89_01255"/>
<evidence type="ECO:0000313" key="3">
    <source>
        <dbReference type="EMBL" id="ARJ70624.1"/>
    </source>
</evidence>
<dbReference type="Proteomes" id="UP000193017">
    <property type="component" value="Chromosome"/>
</dbReference>
<evidence type="ECO:0000259" key="2">
    <source>
        <dbReference type="Pfam" id="PF00582"/>
    </source>
</evidence>
<dbReference type="EMBL" id="CP020612">
    <property type="protein sequence ID" value="ARJ70624.1"/>
    <property type="molecule type" value="Genomic_DNA"/>
</dbReference>
<gene>
    <name evidence="3" type="ORF">B0A89_01255</name>
</gene>
<feature type="domain" description="UspA" evidence="2">
    <location>
        <begin position="163"/>
        <end position="286"/>
    </location>
</feature>
<reference evidence="3 4" key="1">
    <citation type="submission" date="2017-03" db="EMBL/GenBank/DDBJ databases">
        <title>Genome sequence of Paracoccus contaminans isolated from a water microcosm.</title>
        <authorList>
            <person name="Aurass P."/>
            <person name="Karste S."/>
            <person name="Trost E."/>
            <person name="Glaeser S.P."/>
            <person name="Kaempfer P."/>
            <person name="Flieger A."/>
        </authorList>
    </citation>
    <scope>NUCLEOTIDE SEQUENCE [LARGE SCALE GENOMIC DNA]</scope>
    <source>
        <strain evidence="4">RKI 16-01929T\LMG 29738T\CCM 8701T\CIP 111112T</strain>
    </source>
</reference>
<comment type="similarity">
    <text evidence="1">Belongs to the universal stress protein A family.</text>
</comment>
<evidence type="ECO:0000313" key="4">
    <source>
        <dbReference type="Proteomes" id="UP000193017"/>
    </source>
</evidence>
<name>A0A1W6D0H5_9RHOB</name>
<dbReference type="KEGG" id="pcon:B0A89_01255"/>
<evidence type="ECO:0000256" key="1">
    <source>
        <dbReference type="ARBA" id="ARBA00008791"/>
    </source>
</evidence>
<dbReference type="InterPro" id="IPR006015">
    <property type="entry name" value="Universal_stress_UspA"/>
</dbReference>
<sequence length="287" mass="30180">MAYKTILTILTQAGQTAQLDAAAALARSEDAHLEAFCIGVDHTQTGYYYAGASAYVFQDAIDRALEAAEALQGETRARLEQQGARWSVEGAVAQIGGLAALVAREARFADLVVLGQPHGDKAAASADTVLEAALFDGNAPVLVLPHPAGAAGGGDAAPDWTPRRRVMIAWNQSDEALAAVRRAMPILKAAEQVEVVVVDPSPRSVEGSSPGAALCRMLTRHGVRAEVVVLARTLPAISEVLNQRAADTGADLIVMGAYSHSRLREAIMGGATRHMLERAAVPLFMAR</sequence>
<organism evidence="3 4">
    <name type="scientific">Paracoccus contaminans</name>
    <dbReference type="NCBI Taxonomy" id="1945662"/>
    <lineage>
        <taxon>Bacteria</taxon>
        <taxon>Pseudomonadati</taxon>
        <taxon>Pseudomonadota</taxon>
        <taxon>Alphaproteobacteria</taxon>
        <taxon>Rhodobacterales</taxon>
        <taxon>Paracoccaceae</taxon>
        <taxon>Paracoccus</taxon>
    </lineage>
</organism>
<dbReference type="AlphaFoldDB" id="A0A1W6D0H5"/>
<dbReference type="RefSeq" id="WP_085378677.1">
    <property type="nucleotide sequence ID" value="NZ_CP020612.1"/>
</dbReference>
<dbReference type="PANTHER" id="PTHR46268">
    <property type="entry name" value="STRESS RESPONSE PROTEIN NHAX"/>
    <property type="match status" value="1"/>
</dbReference>
<dbReference type="OrthoDB" id="9804721at2"/>
<dbReference type="CDD" id="cd00293">
    <property type="entry name" value="USP-like"/>
    <property type="match status" value="1"/>
</dbReference>
<dbReference type="PANTHER" id="PTHR46268:SF15">
    <property type="entry name" value="UNIVERSAL STRESS PROTEIN HP_0031"/>
    <property type="match status" value="1"/>
</dbReference>
<keyword evidence="4" id="KW-1185">Reference proteome</keyword>
<dbReference type="InterPro" id="IPR006016">
    <property type="entry name" value="UspA"/>
</dbReference>
<accession>A0A1W6D0H5</accession>
<protein>
    <submittedName>
        <fullName evidence="3">Universal stress protein</fullName>
    </submittedName>
</protein>
<dbReference type="SUPFAM" id="SSF52402">
    <property type="entry name" value="Adenine nucleotide alpha hydrolases-like"/>
    <property type="match status" value="2"/>
</dbReference>
<proteinExistence type="inferred from homology"/>
<dbReference type="Pfam" id="PF00582">
    <property type="entry name" value="Usp"/>
    <property type="match status" value="1"/>
</dbReference>
<dbReference type="PRINTS" id="PR01438">
    <property type="entry name" value="UNVRSLSTRESS"/>
</dbReference>
<dbReference type="Gene3D" id="3.40.50.12370">
    <property type="match status" value="1"/>
</dbReference>